<dbReference type="Proteomes" id="UP000272729">
    <property type="component" value="Unassembled WGS sequence"/>
</dbReference>
<dbReference type="RefSeq" id="WP_121229982.1">
    <property type="nucleotide sequence ID" value="NZ_JBIUBA010000025.1"/>
</dbReference>
<proteinExistence type="predicted"/>
<dbReference type="SUPFAM" id="SSF49899">
    <property type="entry name" value="Concanavalin A-like lectins/glucanases"/>
    <property type="match status" value="1"/>
</dbReference>
<dbReference type="OrthoDB" id="9809583at2"/>
<evidence type="ECO:0000259" key="1">
    <source>
        <dbReference type="PROSITE" id="PS51762"/>
    </source>
</evidence>
<dbReference type="PANTHER" id="PTHR10963">
    <property type="entry name" value="GLYCOSYL HYDROLASE-RELATED"/>
    <property type="match status" value="1"/>
</dbReference>
<dbReference type="GO" id="GO:0004553">
    <property type="term" value="F:hydrolase activity, hydrolyzing O-glycosyl compounds"/>
    <property type="evidence" value="ECO:0007669"/>
    <property type="project" value="InterPro"/>
</dbReference>
<dbReference type="InterPro" id="IPR013320">
    <property type="entry name" value="ConA-like_dom_sf"/>
</dbReference>
<dbReference type="PROSITE" id="PS51762">
    <property type="entry name" value="GH16_2"/>
    <property type="match status" value="1"/>
</dbReference>
<comment type="caution">
    <text evidence="2">The sequence shown here is derived from an EMBL/GenBank/DDBJ whole genome shotgun (WGS) entry which is preliminary data.</text>
</comment>
<dbReference type="PANTHER" id="PTHR10963:SF60">
    <property type="entry name" value="GRAM-NEGATIVE BACTERIA-BINDING PROTEIN 1-RELATED"/>
    <property type="match status" value="1"/>
</dbReference>
<name>A0A495XK09_9PSEU</name>
<gene>
    <name evidence="2" type="ORF">DFJ66_8245</name>
</gene>
<dbReference type="EMBL" id="RBXR01000001">
    <property type="protein sequence ID" value="RKT74871.1"/>
    <property type="molecule type" value="Genomic_DNA"/>
</dbReference>
<dbReference type="CDD" id="cd00413">
    <property type="entry name" value="Glyco_hydrolase_16"/>
    <property type="match status" value="1"/>
</dbReference>
<accession>A0A495XK09</accession>
<dbReference type="InterPro" id="IPR050546">
    <property type="entry name" value="Glycosyl_Hydrlase_16"/>
</dbReference>
<protein>
    <submittedName>
        <fullName evidence="2">Glycosyl hydrolase family 16</fullName>
    </submittedName>
</protein>
<sequence>MRRKTPARGPEGWSTIDTVGQRYQLVFEDEFDGTTLDTGKWLPHYLPQWSSRERSAARYRVANGELRLRIEQDQRPWCPEFDGAVKVSSLQTGVFSGPLGSRIGQHRFTDAAVVREEQQPLRLFTPRYGRFELRAKVGDDPATMAALWMIGFEDEPHRSAEICVMEVFGRDVHPDRGTIGMGLHPFGDPAITDDFARVEVRADLREFHVYGAEWTPEHVVFHFDGHPVRTVAQSPDYPMQFMLNIYEFPHQAAEARPHPKEFVVDWFRAYALR</sequence>
<evidence type="ECO:0000313" key="2">
    <source>
        <dbReference type="EMBL" id="RKT74871.1"/>
    </source>
</evidence>
<keyword evidence="3" id="KW-1185">Reference proteome</keyword>
<dbReference type="AlphaFoldDB" id="A0A495XK09"/>
<dbReference type="Gene3D" id="2.60.120.200">
    <property type="match status" value="1"/>
</dbReference>
<keyword evidence="2" id="KW-0378">Hydrolase</keyword>
<dbReference type="Pfam" id="PF00722">
    <property type="entry name" value="Glyco_hydro_16"/>
    <property type="match status" value="1"/>
</dbReference>
<dbReference type="GO" id="GO:0005975">
    <property type="term" value="P:carbohydrate metabolic process"/>
    <property type="evidence" value="ECO:0007669"/>
    <property type="project" value="InterPro"/>
</dbReference>
<feature type="domain" description="GH16" evidence="1">
    <location>
        <begin position="11"/>
        <end position="273"/>
    </location>
</feature>
<organism evidence="2 3">
    <name type="scientific">Saccharothrix variisporea</name>
    <dbReference type="NCBI Taxonomy" id="543527"/>
    <lineage>
        <taxon>Bacteria</taxon>
        <taxon>Bacillati</taxon>
        <taxon>Actinomycetota</taxon>
        <taxon>Actinomycetes</taxon>
        <taxon>Pseudonocardiales</taxon>
        <taxon>Pseudonocardiaceae</taxon>
        <taxon>Saccharothrix</taxon>
    </lineage>
</organism>
<evidence type="ECO:0000313" key="3">
    <source>
        <dbReference type="Proteomes" id="UP000272729"/>
    </source>
</evidence>
<reference evidence="2 3" key="1">
    <citation type="submission" date="2018-10" db="EMBL/GenBank/DDBJ databases">
        <title>Sequencing the genomes of 1000 actinobacteria strains.</title>
        <authorList>
            <person name="Klenk H.-P."/>
        </authorList>
    </citation>
    <scope>NUCLEOTIDE SEQUENCE [LARGE SCALE GENOMIC DNA]</scope>
    <source>
        <strain evidence="2 3">DSM 43911</strain>
    </source>
</reference>
<dbReference type="InterPro" id="IPR000757">
    <property type="entry name" value="Beta-glucanase-like"/>
</dbReference>